<accession>A0A2D4IP29</accession>
<protein>
    <submittedName>
        <fullName evidence="1">Uncharacterized protein</fullName>
    </submittedName>
</protein>
<organism evidence="1">
    <name type="scientific">Micrurus lemniscatus lemniscatus</name>
    <dbReference type="NCBI Taxonomy" id="129467"/>
    <lineage>
        <taxon>Eukaryota</taxon>
        <taxon>Metazoa</taxon>
        <taxon>Chordata</taxon>
        <taxon>Craniata</taxon>
        <taxon>Vertebrata</taxon>
        <taxon>Euteleostomi</taxon>
        <taxon>Lepidosauria</taxon>
        <taxon>Squamata</taxon>
        <taxon>Bifurcata</taxon>
        <taxon>Unidentata</taxon>
        <taxon>Episquamata</taxon>
        <taxon>Toxicofera</taxon>
        <taxon>Serpentes</taxon>
        <taxon>Colubroidea</taxon>
        <taxon>Elapidae</taxon>
        <taxon>Elapinae</taxon>
        <taxon>Micrurus</taxon>
    </lineage>
</organism>
<reference evidence="1" key="1">
    <citation type="submission" date="2017-07" db="EMBL/GenBank/DDBJ databases">
        <authorList>
            <person name="Mikheyev A."/>
            <person name="Grau M."/>
        </authorList>
    </citation>
    <scope>NUCLEOTIDE SEQUENCE</scope>
    <source>
        <tissue evidence="1">Venom_gland</tissue>
    </source>
</reference>
<name>A0A2D4IP29_MICLE</name>
<dbReference type="EMBL" id="IACK01119729">
    <property type="protein sequence ID" value="LAA85884.1"/>
    <property type="molecule type" value="Transcribed_RNA"/>
</dbReference>
<sequence>MQRLLSLRPRSTRCSISPAPVPSTVNLQLQQLTMEIPAPILVVSLKTTSIVTHPEELKDEIRDNRLTWEKESMRSLRVLSDLMAHHKFIPPSVCLPAPKALKSI</sequence>
<proteinExistence type="predicted"/>
<dbReference type="AlphaFoldDB" id="A0A2D4IP29"/>
<reference evidence="1" key="2">
    <citation type="submission" date="2017-11" db="EMBL/GenBank/DDBJ databases">
        <title>Coralsnake Venomics: Analyses of Venom Gland Transcriptomes and Proteomes of Six Brazilian Taxa.</title>
        <authorList>
            <person name="Aird S.D."/>
            <person name="Jorge da Silva N."/>
            <person name="Qiu L."/>
            <person name="Villar-Briones A."/>
            <person name="Aparecida-Saddi V."/>
            <person name="Campos-Telles M.P."/>
            <person name="Grau M."/>
            <person name="Mikheyev A.S."/>
        </authorList>
    </citation>
    <scope>NUCLEOTIDE SEQUENCE</scope>
    <source>
        <tissue evidence="1">Venom_gland</tissue>
    </source>
</reference>
<evidence type="ECO:0000313" key="1">
    <source>
        <dbReference type="EMBL" id="LAA85884.1"/>
    </source>
</evidence>